<protein>
    <submittedName>
        <fullName evidence="1">Uncharacterized protein</fullName>
    </submittedName>
</protein>
<dbReference type="OMA" id="NHAQPRY"/>
<sequence>MRQSLTLSPRLGCSGVISPHCNLHFLGSSDSPASASQVAGITGTCHHTRLIFVFLVETGFHHVGQAGLELLTSGDPPASASQSAGITGVSHCAQPVSYLILSSFLDYLYFWLNYFLE</sequence>
<dbReference type="PANTHER" id="PTHR12138:SF152">
    <property type="entry name" value="C2H2-TYPE DOMAIN-CONTAINING PROTEIN"/>
    <property type="match status" value="1"/>
</dbReference>
<reference evidence="2" key="1">
    <citation type="journal article" date="2007" name="Science">
        <title>Evolutionary and biomedical insights from the rhesus macaque genome.</title>
        <authorList>
            <person name="Gibbs R.A."/>
            <person name="Rogers J."/>
            <person name="Katze M.G."/>
            <person name="Bumgarner R."/>
            <person name="Weinstock G.M."/>
            <person name="Mardis E.R."/>
            <person name="Remington K.A."/>
            <person name="Strausberg R.L."/>
            <person name="Venter J.C."/>
            <person name="Wilson R.K."/>
            <person name="Batzer M.A."/>
            <person name="Bustamante C.D."/>
            <person name="Eichler E.E."/>
            <person name="Hahn M.W."/>
            <person name="Hardison R.C."/>
            <person name="Makova K.D."/>
            <person name="Miller W."/>
            <person name="Milosavljevic A."/>
            <person name="Palermo R.E."/>
            <person name="Siepel A."/>
            <person name="Sikela J.M."/>
            <person name="Attaway T."/>
            <person name="Bell S."/>
            <person name="Bernard K.E."/>
            <person name="Buhay C.J."/>
            <person name="Chandrabose M.N."/>
            <person name="Dao M."/>
            <person name="Davis C."/>
            <person name="Delehaunty K.D."/>
            <person name="Ding Y."/>
            <person name="Dinh H.H."/>
            <person name="Dugan-Rocha S."/>
            <person name="Fulton L.A."/>
            <person name="Gabisi R.A."/>
            <person name="Garner T.T."/>
            <person name="Godfrey J."/>
            <person name="Hawes A.C."/>
            <person name="Hernandez J."/>
            <person name="Hines S."/>
            <person name="Holder M."/>
            <person name="Hume J."/>
            <person name="Jhangiani S.N."/>
            <person name="Joshi V."/>
            <person name="Khan Z.M."/>
            <person name="Kirkness E.F."/>
            <person name="Cree A."/>
            <person name="Fowler R.G."/>
            <person name="Lee S."/>
            <person name="Lewis L.R."/>
            <person name="Li Z."/>
            <person name="Liu Y.-S."/>
            <person name="Moore S.M."/>
            <person name="Muzny D."/>
            <person name="Nazareth L.V."/>
            <person name="Ngo D.N."/>
            <person name="Okwuonu G.O."/>
            <person name="Pai G."/>
            <person name="Parker D."/>
            <person name="Paul H.A."/>
            <person name="Pfannkoch C."/>
            <person name="Pohl C.S."/>
            <person name="Rogers Y.-H.C."/>
            <person name="Ruiz S.J."/>
            <person name="Sabo A."/>
            <person name="Santibanez J."/>
            <person name="Schneider B.W."/>
            <person name="Smith S.M."/>
            <person name="Sodergren E."/>
            <person name="Svatek A.F."/>
            <person name="Utterback T.R."/>
            <person name="Vattathil S."/>
            <person name="Warren W."/>
            <person name="White C.S."/>
            <person name="Chinwalla A.T."/>
            <person name="Feng Y."/>
            <person name="Halpern A.L."/>
            <person name="Hillier L.W."/>
            <person name="Huang X."/>
            <person name="Minx P."/>
            <person name="Nelson J.O."/>
            <person name="Pepin K.H."/>
            <person name="Qin X."/>
            <person name="Sutton G.G."/>
            <person name="Venter E."/>
            <person name="Walenz B.P."/>
            <person name="Wallis J.W."/>
            <person name="Worley K.C."/>
            <person name="Yang S.-P."/>
            <person name="Jones S.M."/>
            <person name="Marra M.A."/>
            <person name="Rocchi M."/>
            <person name="Schein J.E."/>
            <person name="Baertsch R."/>
            <person name="Clarke L."/>
            <person name="Csuros M."/>
            <person name="Glasscock J."/>
            <person name="Harris R.A."/>
            <person name="Havlak P."/>
            <person name="Jackson A.R."/>
            <person name="Jiang H."/>
            <person name="Liu Y."/>
            <person name="Messina D.N."/>
            <person name="Shen Y."/>
            <person name="Song H.X.-Z."/>
            <person name="Wylie T."/>
            <person name="Zhang L."/>
            <person name="Birney E."/>
            <person name="Han K."/>
            <person name="Konkel M.K."/>
            <person name="Lee J."/>
            <person name="Smit A.F.A."/>
            <person name="Ullmer B."/>
            <person name="Wang H."/>
            <person name="Xing J."/>
            <person name="Burhans R."/>
            <person name="Cheng Z."/>
            <person name="Karro J.E."/>
            <person name="Ma J."/>
            <person name="Raney B."/>
            <person name="She X."/>
            <person name="Cox M.J."/>
            <person name="Demuth J.P."/>
            <person name="Dumas L.J."/>
            <person name="Han S.-G."/>
            <person name="Hopkins J."/>
            <person name="Karimpour-Fard A."/>
            <person name="Kim Y.H."/>
            <person name="Pollack J.R."/>
            <person name="Vinar T."/>
            <person name="Addo-Quaye C."/>
            <person name="Degenhardt J."/>
            <person name="Denby A."/>
            <person name="Hubisz M.J."/>
            <person name="Indap A."/>
            <person name="Kosiol C."/>
            <person name="Lahn B.T."/>
            <person name="Lawson H.A."/>
            <person name="Marklein A."/>
            <person name="Nielsen R."/>
            <person name="Vallender E.J."/>
            <person name="Clark A.G."/>
            <person name="Ferguson B."/>
            <person name="Hernandez R.D."/>
            <person name="Hirani K."/>
            <person name="Kehrer-Sawatzki H."/>
            <person name="Kolb J."/>
            <person name="Patil S."/>
            <person name="Pu L.-L."/>
            <person name="Ren Y."/>
            <person name="Smith D.G."/>
            <person name="Wheeler D.A."/>
            <person name="Schenck I."/>
            <person name="Ball E.V."/>
            <person name="Chen R."/>
            <person name="Cooper D.N."/>
            <person name="Giardine B."/>
            <person name="Hsu F."/>
            <person name="Kent W.J."/>
            <person name="Lesk A."/>
            <person name="Nelson D.L."/>
            <person name="O'brien W.E."/>
            <person name="Pruefer K."/>
            <person name="Stenson P.D."/>
            <person name="Wallace J.C."/>
            <person name="Ke H."/>
            <person name="Liu X.-M."/>
            <person name="Wang P."/>
            <person name="Xiang A.P."/>
            <person name="Yang F."/>
            <person name="Barber G.P."/>
            <person name="Haussler D."/>
            <person name="Karolchik D."/>
            <person name="Kern A.D."/>
            <person name="Kuhn R.M."/>
            <person name="Smith K.E."/>
            <person name="Zwieg A.S."/>
        </authorList>
    </citation>
    <scope>NUCLEOTIDE SEQUENCE [LARGE SCALE GENOMIC DNA]</scope>
    <source>
        <strain evidence="2">17573</strain>
    </source>
</reference>
<dbReference type="AlphaFoldDB" id="A0A5F7ZUT0"/>
<proteinExistence type="predicted"/>
<name>A0A5F7ZUT0_MACMU</name>
<dbReference type="Ensembl" id="ENSMMUT00000081525.1">
    <property type="protein sequence ID" value="ENSMMUP00000068387.1"/>
    <property type="gene ID" value="ENSMMUG00000051500.1"/>
</dbReference>
<dbReference type="PANTHER" id="PTHR12138">
    <property type="entry name" value="PRIMATE-EXPANDED PROTEIN FAMILY"/>
    <property type="match status" value="1"/>
</dbReference>
<keyword evidence="2" id="KW-1185">Reference proteome</keyword>
<organism evidence="1 2">
    <name type="scientific">Macaca mulatta</name>
    <name type="common">Rhesus macaque</name>
    <dbReference type="NCBI Taxonomy" id="9544"/>
    <lineage>
        <taxon>Eukaryota</taxon>
        <taxon>Metazoa</taxon>
        <taxon>Chordata</taxon>
        <taxon>Craniata</taxon>
        <taxon>Vertebrata</taxon>
        <taxon>Euteleostomi</taxon>
        <taxon>Mammalia</taxon>
        <taxon>Eutheria</taxon>
        <taxon>Euarchontoglires</taxon>
        <taxon>Primates</taxon>
        <taxon>Haplorrhini</taxon>
        <taxon>Catarrhini</taxon>
        <taxon>Cercopithecidae</taxon>
        <taxon>Cercopithecinae</taxon>
        <taxon>Macaca</taxon>
    </lineage>
</organism>
<dbReference type="PRINTS" id="PR02045">
    <property type="entry name" value="F138DOMAIN"/>
</dbReference>
<reference evidence="1" key="2">
    <citation type="submission" date="2019-01" db="EMBL/GenBank/DDBJ databases">
        <authorList>
            <person name="Graves T."/>
            <person name="Eichler E.E."/>
            <person name="Wilson R.K."/>
        </authorList>
    </citation>
    <scope>NUCLEOTIDE SEQUENCE [LARGE SCALE GENOMIC DNA]</scope>
    <source>
        <strain evidence="1">17573</strain>
    </source>
</reference>
<accession>A0A5F7ZUT0</accession>
<evidence type="ECO:0000313" key="2">
    <source>
        <dbReference type="Proteomes" id="UP000006718"/>
    </source>
</evidence>
<evidence type="ECO:0000313" key="1">
    <source>
        <dbReference type="Ensembl" id="ENSMMUP00000068387.1"/>
    </source>
</evidence>
<reference evidence="1" key="4">
    <citation type="submission" date="2025-09" db="UniProtKB">
        <authorList>
            <consortium name="Ensembl"/>
        </authorList>
    </citation>
    <scope>IDENTIFICATION</scope>
    <source>
        <strain evidence="1">17573</strain>
    </source>
</reference>
<dbReference type="Bgee" id="ENSMMUG00000051500">
    <property type="expression patterns" value="Expressed in primary visual cortex and 4 other cell types or tissues"/>
</dbReference>
<dbReference type="VEuPathDB" id="HostDB:ENSMMUG00000051500"/>
<dbReference type="InParanoid" id="A0A5F7ZUT0"/>
<reference evidence="1" key="3">
    <citation type="submission" date="2025-08" db="UniProtKB">
        <authorList>
            <consortium name="Ensembl"/>
        </authorList>
    </citation>
    <scope>IDENTIFICATION</scope>
    <source>
        <strain evidence="1">17573</strain>
    </source>
</reference>
<dbReference type="GeneTree" id="ENSGT01120000271815"/>
<dbReference type="Proteomes" id="UP000006718">
    <property type="component" value="Chromosome X"/>
</dbReference>